<dbReference type="InterPro" id="IPR013785">
    <property type="entry name" value="Aldolase_TIM"/>
</dbReference>
<dbReference type="AlphaFoldDB" id="A0A841L764"/>
<proteinExistence type="inferred from homology"/>
<evidence type="ECO:0000313" key="7">
    <source>
        <dbReference type="EMBL" id="MBB6228270.1"/>
    </source>
</evidence>
<dbReference type="PIRSF" id="PIRSF001365">
    <property type="entry name" value="DHDPS"/>
    <property type="match status" value="1"/>
</dbReference>
<dbReference type="PROSITE" id="PS00666">
    <property type="entry name" value="DHDPS_2"/>
    <property type="match status" value="1"/>
</dbReference>
<dbReference type="CDD" id="cd00408">
    <property type="entry name" value="DHDPS-like"/>
    <property type="match status" value="1"/>
</dbReference>
<evidence type="ECO:0000313" key="8">
    <source>
        <dbReference type="Proteomes" id="UP000538147"/>
    </source>
</evidence>
<dbReference type="SUPFAM" id="SSF51569">
    <property type="entry name" value="Aldolase"/>
    <property type="match status" value="1"/>
</dbReference>
<evidence type="ECO:0000256" key="2">
    <source>
        <dbReference type="ARBA" id="ARBA00023239"/>
    </source>
</evidence>
<dbReference type="Gene3D" id="3.20.20.70">
    <property type="entry name" value="Aldolase class I"/>
    <property type="match status" value="1"/>
</dbReference>
<feature type="binding site" evidence="6">
    <location>
        <position position="52"/>
    </location>
    <ligand>
        <name>pyruvate</name>
        <dbReference type="ChEBI" id="CHEBI:15361"/>
    </ligand>
</feature>
<feature type="active site" description="Proton donor/acceptor" evidence="5">
    <location>
        <position position="140"/>
    </location>
</feature>
<dbReference type="InterPro" id="IPR020625">
    <property type="entry name" value="Schiff_base-form_aldolases_AS"/>
</dbReference>
<feature type="active site" description="Schiff-base intermediate with substrate" evidence="5">
    <location>
        <position position="168"/>
    </location>
</feature>
<dbReference type="EC" id="4.3.3.7" evidence="7"/>
<dbReference type="PANTHER" id="PTHR12128">
    <property type="entry name" value="DIHYDRODIPICOLINATE SYNTHASE"/>
    <property type="match status" value="1"/>
</dbReference>
<dbReference type="RefSeq" id="WP_184200312.1">
    <property type="nucleotide sequence ID" value="NZ_JACIIV010000017.1"/>
</dbReference>
<accession>A0A841L764</accession>
<dbReference type="SMART" id="SM01130">
    <property type="entry name" value="DHDPS"/>
    <property type="match status" value="1"/>
</dbReference>
<gene>
    <name evidence="7" type="ORF">FHS79_002455</name>
</gene>
<dbReference type="Proteomes" id="UP000538147">
    <property type="component" value="Unassembled WGS sequence"/>
</dbReference>
<evidence type="ECO:0000256" key="3">
    <source>
        <dbReference type="ARBA" id="ARBA00023270"/>
    </source>
</evidence>
<comment type="caution">
    <text evidence="7">The sequence shown here is derived from an EMBL/GenBank/DDBJ whole genome shotgun (WGS) entry which is preliminary data.</text>
</comment>
<dbReference type="EMBL" id="JACIIV010000017">
    <property type="protein sequence ID" value="MBB6228270.1"/>
    <property type="molecule type" value="Genomic_DNA"/>
</dbReference>
<keyword evidence="3" id="KW-0704">Schiff base</keyword>
<evidence type="ECO:0000256" key="1">
    <source>
        <dbReference type="ARBA" id="ARBA00007592"/>
    </source>
</evidence>
<evidence type="ECO:0000256" key="4">
    <source>
        <dbReference type="PIRNR" id="PIRNR001365"/>
    </source>
</evidence>
<dbReference type="GO" id="GO:0044281">
    <property type="term" value="P:small molecule metabolic process"/>
    <property type="evidence" value="ECO:0007669"/>
    <property type="project" value="UniProtKB-ARBA"/>
</dbReference>
<keyword evidence="8" id="KW-1185">Reference proteome</keyword>
<protein>
    <submittedName>
        <fullName evidence="7">4-hydroxy-tetrahydrodipicolinate synthase</fullName>
        <ecNumber evidence="7">4.3.3.7</ecNumber>
    </submittedName>
</protein>
<evidence type="ECO:0000256" key="5">
    <source>
        <dbReference type="PIRSR" id="PIRSR001365-1"/>
    </source>
</evidence>
<dbReference type="GO" id="GO:0008840">
    <property type="term" value="F:4-hydroxy-tetrahydrodipicolinate synthase activity"/>
    <property type="evidence" value="ECO:0007669"/>
    <property type="project" value="UniProtKB-EC"/>
</dbReference>
<keyword evidence="2 4" id="KW-0456">Lyase</keyword>
<comment type="similarity">
    <text evidence="1 4">Belongs to the DapA family.</text>
</comment>
<dbReference type="Pfam" id="PF00701">
    <property type="entry name" value="DHDPS"/>
    <property type="match status" value="1"/>
</dbReference>
<name>A0A841L764_9SPHN</name>
<organism evidence="7 8">
    <name type="scientific">Polymorphobacter multimanifer</name>
    <dbReference type="NCBI Taxonomy" id="1070431"/>
    <lineage>
        <taxon>Bacteria</taxon>
        <taxon>Pseudomonadati</taxon>
        <taxon>Pseudomonadota</taxon>
        <taxon>Alphaproteobacteria</taxon>
        <taxon>Sphingomonadales</taxon>
        <taxon>Sphingosinicellaceae</taxon>
        <taxon>Polymorphobacter</taxon>
    </lineage>
</organism>
<sequence length="312" mass="32574">MMDRNDFDWHGPMPAVTTPFTTAGGVDHDALAANIDRLMGEGATGVLVGGCTGEFWALTHDERVALTAVAREALAARGTLIVATGAATAAETIVLTRAAERNGADVALVLPSYFIALTPDEIVAHYREVGAACGLPLMLYNIPGNAGNALTPDILDRLAELPTVVALKESSGDWNNFYASLLRVGDRLRVFCGPSSLFGVPAMLAGADGTIDCFPNMWRPGGLELCHAAKRGDLEAAHALQRTGQRLTKLFTSDGMSLYPATKAAMDLLGLPGGGRPRGPLQPLTKAQMAHLERGLADLGFGGSVPATAISA</sequence>
<evidence type="ECO:0000256" key="6">
    <source>
        <dbReference type="PIRSR" id="PIRSR001365-2"/>
    </source>
</evidence>
<dbReference type="PRINTS" id="PR00146">
    <property type="entry name" value="DHPICSNTHASE"/>
</dbReference>
<dbReference type="PANTHER" id="PTHR12128:SF66">
    <property type="entry name" value="4-HYDROXY-2-OXOGLUTARATE ALDOLASE, MITOCHONDRIAL"/>
    <property type="match status" value="1"/>
</dbReference>
<feature type="binding site" evidence="6">
    <location>
        <position position="211"/>
    </location>
    <ligand>
        <name>pyruvate</name>
        <dbReference type="ChEBI" id="CHEBI:15361"/>
    </ligand>
</feature>
<reference evidence="7 8" key="1">
    <citation type="submission" date="2020-08" db="EMBL/GenBank/DDBJ databases">
        <title>Genomic Encyclopedia of Type Strains, Phase IV (KMG-IV): sequencing the most valuable type-strain genomes for metagenomic binning, comparative biology and taxonomic classification.</title>
        <authorList>
            <person name="Goeker M."/>
        </authorList>
    </citation>
    <scope>NUCLEOTIDE SEQUENCE [LARGE SCALE GENOMIC DNA]</scope>
    <source>
        <strain evidence="7 8">DSM 102189</strain>
    </source>
</reference>
<dbReference type="InterPro" id="IPR002220">
    <property type="entry name" value="DapA-like"/>
</dbReference>